<keyword evidence="1" id="KW-0863">Zinc-finger</keyword>
<evidence type="ECO:0000256" key="1">
    <source>
        <dbReference type="PROSITE-ProRule" id="PRU00175"/>
    </source>
</evidence>
<keyword evidence="1" id="KW-0862">Zinc</keyword>
<feature type="region of interest" description="Disordered" evidence="2">
    <location>
        <begin position="108"/>
        <end position="131"/>
    </location>
</feature>
<accession>A0AAD7IYD3</accession>
<feature type="domain" description="RING-type" evidence="3">
    <location>
        <begin position="497"/>
        <end position="535"/>
    </location>
</feature>
<dbReference type="InterPro" id="IPR013083">
    <property type="entry name" value="Znf_RING/FYVE/PHD"/>
</dbReference>
<dbReference type="AlphaFoldDB" id="A0AAD7IYD3"/>
<gene>
    <name evidence="4" type="ORF">DFH07DRAFT_774252</name>
</gene>
<feature type="region of interest" description="Disordered" evidence="2">
    <location>
        <begin position="689"/>
        <end position="710"/>
    </location>
</feature>
<feature type="region of interest" description="Disordered" evidence="2">
    <location>
        <begin position="376"/>
        <end position="456"/>
    </location>
</feature>
<name>A0AAD7IYD3_9AGAR</name>
<dbReference type="EMBL" id="JARJLG010000072">
    <property type="protein sequence ID" value="KAJ7753119.1"/>
    <property type="molecule type" value="Genomic_DNA"/>
</dbReference>
<dbReference type="GO" id="GO:0008270">
    <property type="term" value="F:zinc ion binding"/>
    <property type="evidence" value="ECO:0007669"/>
    <property type="project" value="UniProtKB-KW"/>
</dbReference>
<evidence type="ECO:0000313" key="4">
    <source>
        <dbReference type="EMBL" id="KAJ7753119.1"/>
    </source>
</evidence>
<dbReference type="PROSITE" id="PS50089">
    <property type="entry name" value="ZF_RING_2"/>
    <property type="match status" value="1"/>
</dbReference>
<reference evidence="4" key="1">
    <citation type="submission" date="2023-03" db="EMBL/GenBank/DDBJ databases">
        <title>Massive genome expansion in bonnet fungi (Mycena s.s.) driven by repeated elements and novel gene families across ecological guilds.</title>
        <authorList>
            <consortium name="Lawrence Berkeley National Laboratory"/>
            <person name="Harder C.B."/>
            <person name="Miyauchi S."/>
            <person name="Viragh M."/>
            <person name="Kuo A."/>
            <person name="Thoen E."/>
            <person name="Andreopoulos B."/>
            <person name="Lu D."/>
            <person name="Skrede I."/>
            <person name="Drula E."/>
            <person name="Henrissat B."/>
            <person name="Morin E."/>
            <person name="Kohler A."/>
            <person name="Barry K."/>
            <person name="LaButti K."/>
            <person name="Morin E."/>
            <person name="Salamov A."/>
            <person name="Lipzen A."/>
            <person name="Mereny Z."/>
            <person name="Hegedus B."/>
            <person name="Baldrian P."/>
            <person name="Stursova M."/>
            <person name="Weitz H."/>
            <person name="Taylor A."/>
            <person name="Grigoriev I.V."/>
            <person name="Nagy L.G."/>
            <person name="Martin F."/>
            <person name="Kauserud H."/>
        </authorList>
    </citation>
    <scope>NUCLEOTIDE SEQUENCE</scope>
    <source>
        <strain evidence="4">CBHHK188m</strain>
    </source>
</reference>
<evidence type="ECO:0000313" key="5">
    <source>
        <dbReference type="Proteomes" id="UP001215280"/>
    </source>
</evidence>
<comment type="caution">
    <text evidence="4">The sequence shown here is derived from an EMBL/GenBank/DDBJ whole genome shotgun (WGS) entry which is preliminary data.</text>
</comment>
<dbReference type="SMART" id="SM00184">
    <property type="entry name" value="RING"/>
    <property type="match status" value="1"/>
</dbReference>
<keyword evidence="5" id="KW-1185">Reference proteome</keyword>
<sequence>MAGEMTKEQITAHNARVASWVYNDKNCKLRNEKTRVRMARLRAADANRPEEEHEVHRQARLEAARRYRENNRGVLAQRERRRRLHEEKAPNFKKIARDLKDARRKRLGEARLGGDQPAGDKSSGLPPSPVRKIARFPESLVSALTRTTQELRDIDDKIDTERSVLVIMESSDYYVNDTSYHTWSWGQTSSGEDVEHVWAVLNNWRTGERESTIPLPLDLTSQRRERILARLARGRQFAAWFMIPQIFSMSLYHWDSKFQLELFKCGRLRGRRMFLCPPSVHAARRRNIDATLAGRGVPCHKVEAWDILDIQLASLFPNNNGLSSRPPEYSLSRWISAAVRWRGALMINWGRWDGCDAGSSANNPWEFSETGSLVLRDSTSSIETRPQGRLRNRGGRMSTGGKVRRADSPAAPQRGAGDGSLSPLSADEDAPSAPQRGSVLSAAGPVRTEGQARAHRDAVMAMAGNARRRGVRLRSEDELYLTEARPPPSCPKRRDGCSICGEVKSLPVSYKCGHSNCYVCIRMWLDLKLSCPECRTPMECAPFRHFGEEASIAHEYFDWEDASQVSYDWSGLVFNATGGRLRIQFLSESVRTSEVAVFHHLLKSSSTQEMPSASASGSGCRGGGRPRAAPVMHVHQPHIAQVVAVSADGRRGFINTAAVDTTPPVPDYYQEDAQTNAALENFDFEYSMGDDSVRQDTPADEITVEKPMKR</sequence>
<dbReference type="Proteomes" id="UP001215280">
    <property type="component" value="Unassembled WGS sequence"/>
</dbReference>
<dbReference type="SUPFAM" id="SSF57850">
    <property type="entry name" value="RING/U-box"/>
    <property type="match status" value="1"/>
</dbReference>
<proteinExistence type="predicted"/>
<dbReference type="InterPro" id="IPR001841">
    <property type="entry name" value="Znf_RING"/>
</dbReference>
<dbReference type="Pfam" id="PF13923">
    <property type="entry name" value="zf-C3HC4_2"/>
    <property type="match status" value="1"/>
</dbReference>
<evidence type="ECO:0000256" key="2">
    <source>
        <dbReference type="SAM" id="MobiDB-lite"/>
    </source>
</evidence>
<protein>
    <recommendedName>
        <fullName evidence="3">RING-type domain-containing protein</fullName>
    </recommendedName>
</protein>
<organism evidence="4 5">
    <name type="scientific">Mycena maculata</name>
    <dbReference type="NCBI Taxonomy" id="230809"/>
    <lineage>
        <taxon>Eukaryota</taxon>
        <taxon>Fungi</taxon>
        <taxon>Dikarya</taxon>
        <taxon>Basidiomycota</taxon>
        <taxon>Agaricomycotina</taxon>
        <taxon>Agaricomycetes</taxon>
        <taxon>Agaricomycetidae</taxon>
        <taxon>Agaricales</taxon>
        <taxon>Marasmiineae</taxon>
        <taxon>Mycenaceae</taxon>
        <taxon>Mycena</taxon>
    </lineage>
</organism>
<evidence type="ECO:0000259" key="3">
    <source>
        <dbReference type="PROSITE" id="PS50089"/>
    </source>
</evidence>
<keyword evidence="1" id="KW-0479">Metal-binding</keyword>
<dbReference type="Gene3D" id="3.30.40.10">
    <property type="entry name" value="Zinc/RING finger domain, C3HC4 (zinc finger)"/>
    <property type="match status" value="1"/>
</dbReference>